<comment type="caution">
    <text evidence="1">The sequence shown here is derived from an EMBL/GenBank/DDBJ whole genome shotgun (WGS) entry which is preliminary data.</text>
</comment>
<accession>A0ABD1SUE4</accession>
<protein>
    <submittedName>
        <fullName evidence="1">Uncharacterized protein</fullName>
    </submittedName>
</protein>
<keyword evidence="2" id="KW-1185">Reference proteome</keyword>
<dbReference type="EMBL" id="JBFOLK010000006">
    <property type="protein sequence ID" value="KAL2504305.1"/>
    <property type="molecule type" value="Genomic_DNA"/>
</dbReference>
<dbReference type="Proteomes" id="UP001604336">
    <property type="component" value="Unassembled WGS sequence"/>
</dbReference>
<gene>
    <name evidence="1" type="ORF">Adt_19926</name>
</gene>
<evidence type="ECO:0000313" key="1">
    <source>
        <dbReference type="EMBL" id="KAL2504305.1"/>
    </source>
</evidence>
<name>A0ABD1SUE4_9LAMI</name>
<evidence type="ECO:0000313" key="2">
    <source>
        <dbReference type="Proteomes" id="UP001604336"/>
    </source>
</evidence>
<organism evidence="1 2">
    <name type="scientific">Abeliophyllum distichum</name>
    <dbReference type="NCBI Taxonomy" id="126358"/>
    <lineage>
        <taxon>Eukaryota</taxon>
        <taxon>Viridiplantae</taxon>
        <taxon>Streptophyta</taxon>
        <taxon>Embryophyta</taxon>
        <taxon>Tracheophyta</taxon>
        <taxon>Spermatophyta</taxon>
        <taxon>Magnoliopsida</taxon>
        <taxon>eudicotyledons</taxon>
        <taxon>Gunneridae</taxon>
        <taxon>Pentapetalae</taxon>
        <taxon>asterids</taxon>
        <taxon>lamiids</taxon>
        <taxon>Lamiales</taxon>
        <taxon>Oleaceae</taxon>
        <taxon>Forsythieae</taxon>
        <taxon>Abeliophyllum</taxon>
    </lineage>
</organism>
<proteinExistence type="predicted"/>
<sequence length="105" mass="11901">MAIPVTPATSSPLQQILIQPYISPKTAAIPQTNSFPASVSATSYYNSVHWCQTRFKQLSSLEISVLEVIISSVLEEFIDRSSPYFPRIFGCKRKHQQLKPHEFFV</sequence>
<dbReference type="AlphaFoldDB" id="A0ABD1SUE4"/>
<reference evidence="2" key="1">
    <citation type="submission" date="2024-07" db="EMBL/GenBank/DDBJ databases">
        <title>Two chromosome-level genome assemblies of Korean endemic species Abeliophyllum distichum and Forsythia ovata (Oleaceae).</title>
        <authorList>
            <person name="Jang H."/>
        </authorList>
    </citation>
    <scope>NUCLEOTIDE SEQUENCE [LARGE SCALE GENOMIC DNA]</scope>
</reference>